<dbReference type="AlphaFoldDB" id="A0AA40E0G5"/>
<evidence type="ECO:0000313" key="3">
    <source>
        <dbReference type="Proteomes" id="UP001172101"/>
    </source>
</evidence>
<sequence length="153" mass="16366">MDPLGIKASITASITVSIMTSITALVTVAAQIEARIKQIHAFWSSVADAPASLRGRLADIELVRDLFDGIDANMAGHGTDPGVAELMSKLPGRCHMGLETLESPAKTVLPGATENRTKITWKSAKAVLKADRLQSYKAHLDSRNLPCSCPRLC</sequence>
<keyword evidence="1" id="KW-1133">Transmembrane helix</keyword>
<evidence type="ECO:0008006" key="4">
    <source>
        <dbReference type="Google" id="ProtNLM"/>
    </source>
</evidence>
<keyword evidence="3" id="KW-1185">Reference proteome</keyword>
<organism evidence="2 3">
    <name type="scientific">Lasiosphaeria miniovina</name>
    <dbReference type="NCBI Taxonomy" id="1954250"/>
    <lineage>
        <taxon>Eukaryota</taxon>
        <taxon>Fungi</taxon>
        <taxon>Dikarya</taxon>
        <taxon>Ascomycota</taxon>
        <taxon>Pezizomycotina</taxon>
        <taxon>Sordariomycetes</taxon>
        <taxon>Sordariomycetidae</taxon>
        <taxon>Sordariales</taxon>
        <taxon>Lasiosphaeriaceae</taxon>
        <taxon>Lasiosphaeria</taxon>
    </lineage>
</organism>
<protein>
    <recommendedName>
        <fullName evidence="4">Fungal N-terminal domain-containing protein</fullName>
    </recommendedName>
</protein>
<gene>
    <name evidence="2" type="ORF">B0T26DRAFT_259652</name>
</gene>
<evidence type="ECO:0000256" key="1">
    <source>
        <dbReference type="SAM" id="Phobius"/>
    </source>
</evidence>
<keyword evidence="1" id="KW-0472">Membrane</keyword>
<evidence type="ECO:0000313" key="2">
    <source>
        <dbReference type="EMBL" id="KAK0723379.1"/>
    </source>
</evidence>
<keyword evidence="1" id="KW-0812">Transmembrane</keyword>
<feature type="transmembrane region" description="Helical" evidence="1">
    <location>
        <begin position="6"/>
        <end position="30"/>
    </location>
</feature>
<dbReference type="GeneID" id="85317304"/>
<comment type="caution">
    <text evidence="2">The sequence shown here is derived from an EMBL/GenBank/DDBJ whole genome shotgun (WGS) entry which is preliminary data.</text>
</comment>
<dbReference type="RefSeq" id="XP_060299303.1">
    <property type="nucleotide sequence ID" value="XM_060434034.1"/>
</dbReference>
<dbReference type="Proteomes" id="UP001172101">
    <property type="component" value="Unassembled WGS sequence"/>
</dbReference>
<dbReference type="EMBL" id="JAUIRO010000003">
    <property type="protein sequence ID" value="KAK0723379.1"/>
    <property type="molecule type" value="Genomic_DNA"/>
</dbReference>
<name>A0AA40E0G5_9PEZI</name>
<proteinExistence type="predicted"/>
<accession>A0AA40E0G5</accession>
<reference evidence="2" key="1">
    <citation type="submission" date="2023-06" db="EMBL/GenBank/DDBJ databases">
        <title>Genome-scale phylogeny and comparative genomics of the fungal order Sordariales.</title>
        <authorList>
            <consortium name="Lawrence Berkeley National Laboratory"/>
            <person name="Hensen N."/>
            <person name="Bonometti L."/>
            <person name="Westerberg I."/>
            <person name="Brannstrom I.O."/>
            <person name="Guillou S."/>
            <person name="Cros-Aarteil S."/>
            <person name="Calhoun S."/>
            <person name="Haridas S."/>
            <person name="Kuo A."/>
            <person name="Mondo S."/>
            <person name="Pangilinan J."/>
            <person name="Riley R."/>
            <person name="LaButti K."/>
            <person name="Andreopoulos B."/>
            <person name="Lipzen A."/>
            <person name="Chen C."/>
            <person name="Yanf M."/>
            <person name="Daum C."/>
            <person name="Ng V."/>
            <person name="Clum A."/>
            <person name="Steindorff A."/>
            <person name="Ohm R."/>
            <person name="Martin F."/>
            <person name="Silar P."/>
            <person name="Natvig D."/>
            <person name="Lalanne C."/>
            <person name="Gautier V."/>
            <person name="Ament-velasquez S.L."/>
            <person name="Kruys A."/>
            <person name="Hutchinson M.I."/>
            <person name="Powell A.J."/>
            <person name="Barry K."/>
            <person name="Miller A.N."/>
            <person name="Grigoriev I.V."/>
            <person name="Debuchy R."/>
            <person name="Gladieux P."/>
            <person name="Thoren M.H."/>
            <person name="Johannesson H."/>
        </authorList>
    </citation>
    <scope>NUCLEOTIDE SEQUENCE</scope>
    <source>
        <strain evidence="2">SMH2392-1A</strain>
    </source>
</reference>